<dbReference type="Pfam" id="PF20843">
    <property type="entry name" value="Rax2_3"/>
    <property type="match status" value="1"/>
</dbReference>
<evidence type="ECO:0000256" key="1">
    <source>
        <dbReference type="SAM" id="Phobius"/>
    </source>
</evidence>
<dbReference type="Pfam" id="PF12768">
    <property type="entry name" value="Rax2"/>
    <property type="match status" value="1"/>
</dbReference>
<dbReference type="EMBL" id="JAADYS010000074">
    <property type="protein sequence ID" value="KAF4472418.1"/>
    <property type="molecule type" value="Genomic_DNA"/>
</dbReference>
<dbReference type="InterPro" id="IPR048265">
    <property type="entry name" value="Rax2-like_third"/>
</dbReference>
<dbReference type="InterPro" id="IPR048266">
    <property type="entry name" value="Rax2-like_second"/>
</dbReference>
<dbReference type="PANTHER" id="PTHR31778:SF2">
    <property type="entry name" value="BUD SITE SELECTION PROTEIN RAX2"/>
    <property type="match status" value="1"/>
</dbReference>
<reference evidence="5 6" key="1">
    <citation type="submission" date="2020-01" db="EMBL/GenBank/DDBJ databases">
        <title>Identification and distribution of gene clusters putatively required for synthesis of sphingolipid metabolism inhibitors in phylogenetically diverse species of the filamentous fungus Fusarium.</title>
        <authorList>
            <person name="Kim H.-S."/>
            <person name="Busman M."/>
            <person name="Brown D.W."/>
            <person name="Divon H."/>
            <person name="Uhlig S."/>
            <person name="Proctor R.H."/>
        </authorList>
    </citation>
    <scope>NUCLEOTIDE SEQUENCE [LARGE SCALE GENOMIC DNA]</scope>
    <source>
        <strain evidence="5 6">NRRL 20459</strain>
    </source>
</reference>
<dbReference type="InterPro" id="IPR011043">
    <property type="entry name" value="Gal_Oxase/kelch_b-propeller"/>
</dbReference>
<dbReference type="Gene3D" id="2.120.10.80">
    <property type="entry name" value="Kelch-type beta propeller"/>
    <property type="match status" value="1"/>
</dbReference>
<comment type="caution">
    <text evidence="5">The sequence shown here is derived from an EMBL/GenBank/DDBJ whole genome shotgun (WGS) entry which is preliminary data.</text>
</comment>
<feature type="domain" description="Rax2-like C-terminal" evidence="2">
    <location>
        <begin position="943"/>
        <end position="1191"/>
    </location>
</feature>
<keyword evidence="1" id="KW-0812">Transmembrane</keyword>
<evidence type="ECO:0000313" key="5">
    <source>
        <dbReference type="EMBL" id="KAF4472418.1"/>
    </source>
</evidence>
<dbReference type="Pfam" id="PF20842">
    <property type="entry name" value="Rax2_2"/>
    <property type="match status" value="1"/>
</dbReference>
<organism evidence="5 6">
    <name type="scientific">Fusarium albosuccineum</name>
    <dbReference type="NCBI Taxonomy" id="1237068"/>
    <lineage>
        <taxon>Eukaryota</taxon>
        <taxon>Fungi</taxon>
        <taxon>Dikarya</taxon>
        <taxon>Ascomycota</taxon>
        <taxon>Pezizomycotina</taxon>
        <taxon>Sordariomycetes</taxon>
        <taxon>Hypocreomycetidae</taxon>
        <taxon>Hypocreales</taxon>
        <taxon>Nectriaceae</taxon>
        <taxon>Fusarium</taxon>
        <taxon>Fusarium decemcellulare species complex</taxon>
    </lineage>
</organism>
<dbReference type="GO" id="GO:1902929">
    <property type="term" value="C:plasma membrane of growing cell tip"/>
    <property type="evidence" value="ECO:0007669"/>
    <property type="project" value="TreeGrafter"/>
</dbReference>
<keyword evidence="6" id="KW-1185">Reference proteome</keyword>
<accession>A0A8H4LR66</accession>
<evidence type="ECO:0000259" key="3">
    <source>
        <dbReference type="Pfam" id="PF20842"/>
    </source>
</evidence>
<dbReference type="InterPro" id="IPR024982">
    <property type="entry name" value="Rax2-like_C"/>
</dbReference>
<feature type="domain" description="Rax2-like third" evidence="4">
    <location>
        <begin position="426"/>
        <end position="587"/>
    </location>
</feature>
<keyword evidence="1" id="KW-0472">Membrane</keyword>
<dbReference type="AlphaFoldDB" id="A0A8H4LR66"/>
<gene>
    <name evidence="5" type="ORF">FALBO_689</name>
</gene>
<dbReference type="InterPro" id="IPR015915">
    <property type="entry name" value="Kelch-typ_b-propeller"/>
</dbReference>
<evidence type="ECO:0000313" key="6">
    <source>
        <dbReference type="Proteomes" id="UP000554235"/>
    </source>
</evidence>
<dbReference type="PANTHER" id="PTHR31778">
    <property type="entry name" value="BUD SITE SELECTION PROTEIN RAX2"/>
    <property type="match status" value="1"/>
</dbReference>
<dbReference type="SUPFAM" id="SSF50965">
    <property type="entry name" value="Galactose oxidase, central domain"/>
    <property type="match status" value="2"/>
</dbReference>
<dbReference type="Proteomes" id="UP000554235">
    <property type="component" value="Unassembled WGS sequence"/>
</dbReference>
<dbReference type="OrthoDB" id="2503993at2759"/>
<evidence type="ECO:0000259" key="2">
    <source>
        <dbReference type="Pfam" id="PF12768"/>
    </source>
</evidence>
<proteinExistence type="predicted"/>
<evidence type="ECO:0000259" key="4">
    <source>
        <dbReference type="Pfam" id="PF20843"/>
    </source>
</evidence>
<keyword evidence="1" id="KW-1133">Transmembrane helix</keyword>
<sequence length="1269" mass="135316">MQSSFSTDDNHEIRLSRAGTRIATSDEICQFDIQRKDIVMRLPFQRRGPEARQSHTLGSVLGPSLVALAALVPSFSQAITFDPVPSPNLDFSKLGRIGIIGDYGGISLYEYEGQTERARSANGSESLLAQIPNGAFASVVSTDASIRAMCTFQLSDGEMQGVVIGGNFTSLDGTQSTAVALFNPNTTEITPLDGLEGEVNALLCDQERDTVYVGGNFKGANSTNAIAWVGTDGWTNLPFAGFNGPVKAITKASNGHIIFGGTFTGLGNSSTPSQSTSQVINLSTANLTDENGASGTDPKNIVCAGDGSSSWLLQDNSPGYWEADFGFGFAPTKLRLRNTRQDGRGTKTFRFLAYPINGIMNLTYVDPESGNNVTCTSECPLRDDDEFQDFTFVNRVGMNKFRIAVSDWYGNGGGLAGIELFQSDIYAYAVSGFNEPTCGGVQFPASATNTGPWEVAPSLESSSDYLTAELSRDYDPKSVSVTFFPNIEESGNYSVNMYTPGCQSDGTCLTRGRVNITGVMSTSSDDDANFTTSLYQTNNFDKYDQIYFGYIEKNSDSFKPSVTIRPLAGQDVDTLTIVAQRVGFTLINSTGGLNGLYDFNPDEAVVNTSTILNSAINKLGASFDRASGVTTLVTDDNITYVGGNFTSKDHDNILAIIENDDVKEPGGGLNGQVFAMYLNDTQLYVGGDFSNTQDGPVKGLDNVAVYDTEEDKWSALGAGLDGPVEYAVPLMINVTKDTPEVVMAFTGSFSSCNAFDDYDAVPADGLAIWVASEGNWLQNLEGDYPGFSGTLTAAILELPMGGSLYAGSLSSAQLGVSGAATLSDEGLGQFPVKIRSSSSSSNSSSLSRRDVTAINNNTTGVVTGIFYDDNDYNITVLAGHFTSQSSNGTDIDNIVILEDDSAIGLGSGISSGSTFFTLAVRNGILFAGGDISGTIDETDVQGLISYDLESKSFTNQPPSVSGRNGTVATIAVRPDSADVYVGGSFDNAGALECPGLCTYNVDSGQWIRPGSELDGTVYSLLWVSKNQLVAGGDLRGNESDQRFLASWDAKEETWTNFPNSDDIPGPVAVISPASSDYDQLWVAGSSVDDGSAFIMKYDGEKWHTVEPSLSEQTVIRGLQVFTVTEDHEDSDLLDKKQVLMLTGSIDIPDFGLASAAIFNGTTYQPYALTMKAGDSPGTIAGIFSQRDNFFAEESHMPLVFVILIGLAIALGLMLLLVLGGIILDRIRKRREGYTPAPTSMYDRGSGMQRIPPHELLESLGQGRSGAPRV</sequence>
<protein>
    <submittedName>
        <fullName evidence="5">Pst1p</fullName>
    </submittedName>
</protein>
<name>A0A8H4LR66_9HYPO</name>
<feature type="domain" description="Rax2-like second" evidence="3">
    <location>
        <begin position="275"/>
        <end position="415"/>
    </location>
</feature>
<feature type="transmembrane region" description="Helical" evidence="1">
    <location>
        <begin position="1198"/>
        <end position="1223"/>
    </location>
</feature>